<dbReference type="RefSeq" id="WP_255924546.1">
    <property type="nucleotide sequence ID" value="NZ_JANFNH010000001.1"/>
</dbReference>
<dbReference type="EMBL" id="JANFNH010000001">
    <property type="protein sequence ID" value="MCQ4040598.1"/>
    <property type="molecule type" value="Genomic_DNA"/>
</dbReference>
<dbReference type="Proteomes" id="UP001206206">
    <property type="component" value="Unassembled WGS sequence"/>
</dbReference>
<evidence type="ECO:0000313" key="3">
    <source>
        <dbReference type="Proteomes" id="UP001206206"/>
    </source>
</evidence>
<dbReference type="SUPFAM" id="SSF51735">
    <property type="entry name" value="NAD(P)-binding Rossmann-fold domains"/>
    <property type="match status" value="1"/>
</dbReference>
<dbReference type="InterPro" id="IPR001509">
    <property type="entry name" value="Epimerase_deHydtase"/>
</dbReference>
<reference evidence="2 3" key="1">
    <citation type="submission" date="2022-06" db="EMBL/GenBank/DDBJ databases">
        <title>Draft genome sequence of type strain Streptomyces rubrisoli DSM 42083.</title>
        <authorList>
            <person name="Duangmal K."/>
            <person name="Klaysubun C."/>
        </authorList>
    </citation>
    <scope>NUCLEOTIDE SEQUENCE [LARGE SCALE GENOMIC DNA]</scope>
    <source>
        <strain evidence="2 3">DSM 42083</strain>
    </source>
</reference>
<evidence type="ECO:0000313" key="2">
    <source>
        <dbReference type="EMBL" id="MCQ4040598.1"/>
    </source>
</evidence>
<evidence type="ECO:0000259" key="1">
    <source>
        <dbReference type="Pfam" id="PF01370"/>
    </source>
</evidence>
<name>A0ABT1P5E3_9ACTN</name>
<dbReference type="InterPro" id="IPR036291">
    <property type="entry name" value="NAD(P)-bd_dom_sf"/>
</dbReference>
<dbReference type="PANTHER" id="PTHR48079:SF6">
    <property type="entry name" value="NAD(P)-BINDING DOMAIN-CONTAINING PROTEIN-RELATED"/>
    <property type="match status" value="1"/>
</dbReference>
<protein>
    <submittedName>
        <fullName evidence="2">NAD-dependent epimerase/dehydratase family protein</fullName>
    </submittedName>
</protein>
<organism evidence="2 3">
    <name type="scientific">Streptantibioticus rubrisoli</name>
    <dbReference type="NCBI Taxonomy" id="1387313"/>
    <lineage>
        <taxon>Bacteria</taxon>
        <taxon>Bacillati</taxon>
        <taxon>Actinomycetota</taxon>
        <taxon>Actinomycetes</taxon>
        <taxon>Kitasatosporales</taxon>
        <taxon>Streptomycetaceae</taxon>
        <taxon>Streptantibioticus</taxon>
    </lineage>
</organism>
<feature type="domain" description="NAD-dependent epimerase/dehydratase" evidence="1">
    <location>
        <begin position="5"/>
        <end position="230"/>
    </location>
</feature>
<keyword evidence="3" id="KW-1185">Reference proteome</keyword>
<comment type="caution">
    <text evidence="2">The sequence shown here is derived from an EMBL/GenBank/DDBJ whole genome shotgun (WGS) entry which is preliminary data.</text>
</comment>
<dbReference type="PANTHER" id="PTHR48079">
    <property type="entry name" value="PROTEIN YEEZ"/>
    <property type="match status" value="1"/>
</dbReference>
<gene>
    <name evidence="2" type="ORF">NON19_00820</name>
</gene>
<dbReference type="InterPro" id="IPR051783">
    <property type="entry name" value="NAD(P)-dependent_oxidoreduct"/>
</dbReference>
<proteinExistence type="predicted"/>
<dbReference type="Gene3D" id="3.40.50.720">
    <property type="entry name" value="NAD(P)-binding Rossmann-like Domain"/>
    <property type="match status" value="1"/>
</dbReference>
<sequence>MTADVFVIGAMGQIGRTAVRVLAEDGWRVRAASLHGQRDETWPDDVEPLALDRTDTEALTAALGDGCDVLVDCVAYGTRDAAQLIGIADRIGSAVVISSAAVYEDERGRGFDTQEEPDGFPRYPVPVPETQRTVAPGERSYATRKAALEGRLLAAGGQLPTTLLRAGAVHGRYNRLPRELYFIQRALDHRPVRVLAYRGESRFHTVHTSNIAELVRLAASRPGSRVLNAGDPHPPTVAEIGSAVDAVLGTVCETVLMDGPATSQNVGGTPWSTPYPMVLDMSAAERELGYRPVTTYLDSLPSTVEWTVRALGDGDWRTVFPRLAGSYPQLFDYAAEDRWLAALRP</sequence>
<dbReference type="Pfam" id="PF01370">
    <property type="entry name" value="Epimerase"/>
    <property type="match status" value="1"/>
</dbReference>
<accession>A0ABT1P5E3</accession>